<evidence type="ECO:0000313" key="13">
    <source>
        <dbReference type="EMBL" id="TDQ64061.1"/>
    </source>
</evidence>
<evidence type="ECO:0000313" key="14">
    <source>
        <dbReference type="Proteomes" id="UP000295391"/>
    </source>
</evidence>
<dbReference type="GO" id="GO:0005886">
    <property type="term" value="C:plasma membrane"/>
    <property type="evidence" value="ECO:0007669"/>
    <property type="project" value="UniProtKB-SubCell"/>
</dbReference>
<dbReference type="OrthoDB" id="9815445at2"/>
<organism evidence="13 14">
    <name type="scientific">Maritalea mobilis</name>
    <dbReference type="NCBI Taxonomy" id="483324"/>
    <lineage>
        <taxon>Bacteria</taxon>
        <taxon>Pseudomonadati</taxon>
        <taxon>Pseudomonadota</taxon>
        <taxon>Alphaproteobacteria</taxon>
        <taxon>Hyphomicrobiales</taxon>
        <taxon>Devosiaceae</taxon>
        <taxon>Maritalea</taxon>
    </lineage>
</organism>
<dbReference type="AlphaFoldDB" id="A0A4R6VV18"/>
<gene>
    <name evidence="13" type="ORF">ATL17_2072</name>
</gene>
<feature type="transmembrane region" description="Helical" evidence="11">
    <location>
        <begin position="72"/>
        <end position="98"/>
    </location>
</feature>
<keyword evidence="5" id="KW-1003">Cell membrane</keyword>
<reference evidence="13 14" key="1">
    <citation type="submission" date="2019-03" db="EMBL/GenBank/DDBJ databases">
        <title>Genomic Encyclopedia of Type Strains, Phase III (KMG-III): the genomes of soil and plant-associated and newly described type strains.</title>
        <authorList>
            <person name="Whitman W."/>
        </authorList>
    </citation>
    <scope>NUCLEOTIDE SEQUENCE [LARGE SCALE GENOMIC DNA]</scope>
    <source>
        <strain evidence="13 14">CGMCC 1.7002</strain>
    </source>
</reference>
<dbReference type="InterPro" id="IPR035906">
    <property type="entry name" value="MetI-like_sf"/>
</dbReference>
<dbReference type="InterPro" id="IPR050901">
    <property type="entry name" value="BP-dep_ABC_trans_perm"/>
</dbReference>
<evidence type="ECO:0000256" key="8">
    <source>
        <dbReference type="ARBA" id="ARBA00022989"/>
    </source>
</evidence>
<dbReference type="CDD" id="cd06261">
    <property type="entry name" value="TM_PBP2"/>
    <property type="match status" value="1"/>
</dbReference>
<dbReference type="InterPro" id="IPR000515">
    <property type="entry name" value="MetI-like"/>
</dbReference>
<keyword evidence="6 13" id="KW-0762">Sugar transport</keyword>
<evidence type="ECO:0000256" key="9">
    <source>
        <dbReference type="ARBA" id="ARBA00023136"/>
    </source>
</evidence>
<comment type="caution">
    <text evidence="13">The sequence shown here is derived from an EMBL/GenBank/DDBJ whole genome shotgun (WGS) entry which is preliminary data.</text>
</comment>
<comment type="similarity">
    <text evidence="3">Belongs to the binding-protein-dependent transport system permease family. MalFG subfamily.</text>
</comment>
<evidence type="ECO:0000259" key="12">
    <source>
        <dbReference type="PROSITE" id="PS50928"/>
    </source>
</evidence>
<comment type="subcellular location">
    <subcellularLocation>
        <location evidence="2 11">Cell membrane</location>
        <topology evidence="2 11">Multi-pass membrane protein</topology>
    </subcellularLocation>
</comment>
<dbReference type="Proteomes" id="UP000295391">
    <property type="component" value="Unassembled WGS sequence"/>
</dbReference>
<keyword evidence="7 11" id="KW-0812">Transmembrane</keyword>
<name>A0A4R6VV18_9HYPH</name>
<proteinExistence type="inferred from homology"/>
<keyword evidence="9 11" id="KW-0472">Membrane</keyword>
<sequence>MINKYRWWEIVGIYLGIALFLMFILAPFLEAFLVSMRPLNRINSIPYKIVTENMSFEAYFTMWENVPRLARYIWNSFFIATCVTIIVLIAVVPAAWAFARFEFKGRDAMLAAFLAINMVGGAVLIIPLFQLMRNLGLLNTYMAMIIPGAAFLIPTAIWLLRSYLMKIPRELEEAAWVDGASRPYILLKVILPIAMPGIVVVAIATFIGAYAQQFLFALTFNSNSDLHPLPVGIYQFFGRQTVVWNEVMAASLVGILPVLIIYIFLQRYIIAGLTAGAVKE</sequence>
<feature type="transmembrane region" description="Helical" evidence="11">
    <location>
        <begin position="141"/>
        <end position="164"/>
    </location>
</feature>
<comment type="function">
    <text evidence="1">Part of the ABC transporter complex MalEFGK involved in maltose/maltodextrin import. Probably responsible for the translocation of the substrate across the membrane.</text>
</comment>
<evidence type="ECO:0000256" key="1">
    <source>
        <dbReference type="ARBA" id="ARBA00002264"/>
    </source>
</evidence>
<evidence type="ECO:0000256" key="10">
    <source>
        <dbReference type="ARBA" id="ARBA00041109"/>
    </source>
</evidence>
<dbReference type="RefSeq" id="WP_133572694.1">
    <property type="nucleotide sequence ID" value="NZ_SNYR01000002.1"/>
</dbReference>
<feature type="transmembrane region" description="Helical" evidence="11">
    <location>
        <begin position="7"/>
        <end position="29"/>
    </location>
</feature>
<feature type="transmembrane region" description="Helical" evidence="11">
    <location>
        <begin position="185"/>
        <end position="211"/>
    </location>
</feature>
<evidence type="ECO:0000256" key="5">
    <source>
        <dbReference type="ARBA" id="ARBA00022475"/>
    </source>
</evidence>
<evidence type="ECO:0000256" key="7">
    <source>
        <dbReference type="ARBA" id="ARBA00022692"/>
    </source>
</evidence>
<evidence type="ECO:0000256" key="6">
    <source>
        <dbReference type="ARBA" id="ARBA00022597"/>
    </source>
</evidence>
<dbReference type="PANTHER" id="PTHR32243">
    <property type="entry name" value="MALTOSE TRANSPORT SYSTEM PERMEASE-RELATED"/>
    <property type="match status" value="1"/>
</dbReference>
<keyword evidence="8 11" id="KW-1133">Transmembrane helix</keyword>
<dbReference type="Pfam" id="PF00528">
    <property type="entry name" value="BPD_transp_1"/>
    <property type="match status" value="1"/>
</dbReference>
<keyword evidence="14" id="KW-1185">Reference proteome</keyword>
<dbReference type="Gene3D" id="1.10.3720.10">
    <property type="entry name" value="MetI-like"/>
    <property type="match status" value="1"/>
</dbReference>
<evidence type="ECO:0000256" key="11">
    <source>
        <dbReference type="RuleBase" id="RU363032"/>
    </source>
</evidence>
<feature type="domain" description="ABC transmembrane type-1" evidence="12">
    <location>
        <begin position="73"/>
        <end position="265"/>
    </location>
</feature>
<feature type="transmembrane region" description="Helical" evidence="11">
    <location>
        <begin position="110"/>
        <end position="129"/>
    </location>
</feature>
<keyword evidence="4 11" id="KW-0813">Transport</keyword>
<evidence type="ECO:0000256" key="2">
    <source>
        <dbReference type="ARBA" id="ARBA00004651"/>
    </source>
</evidence>
<accession>A0A4R6VV18</accession>
<feature type="transmembrane region" description="Helical" evidence="11">
    <location>
        <begin position="247"/>
        <end position="265"/>
    </location>
</feature>
<protein>
    <recommendedName>
        <fullName evidence="10">Maltose/maltodextrin transport system permease protein MalG</fullName>
    </recommendedName>
</protein>
<dbReference type="PROSITE" id="PS50928">
    <property type="entry name" value="ABC_TM1"/>
    <property type="match status" value="1"/>
</dbReference>
<dbReference type="EMBL" id="SNYR01000002">
    <property type="protein sequence ID" value="TDQ64061.1"/>
    <property type="molecule type" value="Genomic_DNA"/>
</dbReference>
<dbReference type="GO" id="GO:0055085">
    <property type="term" value="P:transmembrane transport"/>
    <property type="evidence" value="ECO:0007669"/>
    <property type="project" value="InterPro"/>
</dbReference>
<dbReference type="SUPFAM" id="SSF161098">
    <property type="entry name" value="MetI-like"/>
    <property type="match status" value="1"/>
</dbReference>
<evidence type="ECO:0000256" key="3">
    <source>
        <dbReference type="ARBA" id="ARBA00009047"/>
    </source>
</evidence>
<dbReference type="PANTHER" id="PTHR32243:SF50">
    <property type="entry name" value="MALTOSE_MALTODEXTRIN TRANSPORT SYSTEM PERMEASE PROTEIN MALG"/>
    <property type="match status" value="1"/>
</dbReference>
<evidence type="ECO:0000256" key="4">
    <source>
        <dbReference type="ARBA" id="ARBA00022448"/>
    </source>
</evidence>